<accession>A0A2P8HCI1</accession>
<organism evidence="1 2">
    <name type="scientific">Chitinophaga niastensis</name>
    <dbReference type="NCBI Taxonomy" id="536980"/>
    <lineage>
        <taxon>Bacteria</taxon>
        <taxon>Pseudomonadati</taxon>
        <taxon>Bacteroidota</taxon>
        <taxon>Chitinophagia</taxon>
        <taxon>Chitinophagales</taxon>
        <taxon>Chitinophagaceae</taxon>
        <taxon>Chitinophaga</taxon>
    </lineage>
</organism>
<dbReference type="AlphaFoldDB" id="A0A2P8HCI1"/>
<dbReference type="EMBL" id="PYAW01000007">
    <property type="protein sequence ID" value="PSL43943.1"/>
    <property type="molecule type" value="Genomic_DNA"/>
</dbReference>
<evidence type="ECO:0000313" key="2">
    <source>
        <dbReference type="Proteomes" id="UP000240971"/>
    </source>
</evidence>
<comment type="caution">
    <text evidence="1">The sequence shown here is derived from an EMBL/GenBank/DDBJ whole genome shotgun (WGS) entry which is preliminary data.</text>
</comment>
<dbReference type="Gene3D" id="3.40.50.1820">
    <property type="entry name" value="alpha/beta hydrolase"/>
    <property type="match status" value="1"/>
</dbReference>
<dbReference type="SUPFAM" id="SSF53474">
    <property type="entry name" value="alpha/beta-Hydrolases"/>
    <property type="match status" value="1"/>
</dbReference>
<evidence type="ECO:0008006" key="3">
    <source>
        <dbReference type="Google" id="ProtNLM"/>
    </source>
</evidence>
<keyword evidence="2" id="KW-1185">Reference proteome</keyword>
<evidence type="ECO:0000313" key="1">
    <source>
        <dbReference type="EMBL" id="PSL43943.1"/>
    </source>
</evidence>
<name>A0A2P8HCI1_CHINA</name>
<gene>
    <name evidence="1" type="ORF">CLV51_107255</name>
</gene>
<proteinExistence type="predicted"/>
<protein>
    <recommendedName>
        <fullName evidence="3">Thioesterase domain-containing protein</fullName>
    </recommendedName>
</protein>
<dbReference type="InterPro" id="IPR029058">
    <property type="entry name" value="AB_hydrolase_fold"/>
</dbReference>
<sequence>MIIQQVQQQYLSKKGGQGEFFYSQYWDTFHGNAESMDHATQSAYDYVLANYNKDDGKDVEGGKVVLQGYSYGGVMATHLAGRLKKANVPVSLLVTVDAAAGPESDNIDRTVPSNVDENINIYQTNPSMVRSHGDKNKKEEGSKTKVVNIDVTSVTNEHGKIDDYALKAVVNRILADLNKDRK</sequence>
<dbReference type="Proteomes" id="UP000240971">
    <property type="component" value="Unassembled WGS sequence"/>
</dbReference>
<reference evidence="1 2" key="1">
    <citation type="submission" date="2018-03" db="EMBL/GenBank/DDBJ databases">
        <title>Genomic Encyclopedia of Archaeal and Bacterial Type Strains, Phase II (KMG-II): from individual species to whole genera.</title>
        <authorList>
            <person name="Goeker M."/>
        </authorList>
    </citation>
    <scope>NUCLEOTIDE SEQUENCE [LARGE SCALE GENOMIC DNA]</scope>
    <source>
        <strain evidence="1 2">DSM 24859</strain>
    </source>
</reference>